<dbReference type="PROSITE" id="PS00028">
    <property type="entry name" value="ZINC_FINGER_C2H2_1"/>
    <property type="match status" value="4"/>
</dbReference>
<dbReference type="GO" id="GO:0000978">
    <property type="term" value="F:RNA polymerase II cis-regulatory region sequence-specific DNA binding"/>
    <property type="evidence" value="ECO:0007669"/>
    <property type="project" value="TreeGrafter"/>
</dbReference>
<keyword evidence="9" id="KW-1185">Reference proteome</keyword>
<dbReference type="PROSITE" id="PS50157">
    <property type="entry name" value="ZINC_FINGER_C2H2_2"/>
    <property type="match status" value="4"/>
</dbReference>
<keyword evidence="3 5" id="KW-0863">Zinc-finger</keyword>
<feature type="region of interest" description="Disordered" evidence="6">
    <location>
        <begin position="91"/>
        <end position="157"/>
    </location>
</feature>
<feature type="domain" description="C2H2-type" evidence="7">
    <location>
        <begin position="686"/>
        <end position="710"/>
    </location>
</feature>
<feature type="domain" description="C2H2-type" evidence="7">
    <location>
        <begin position="549"/>
        <end position="576"/>
    </location>
</feature>
<keyword evidence="4" id="KW-0862">Zinc</keyword>
<evidence type="ECO:0000256" key="5">
    <source>
        <dbReference type="PROSITE-ProRule" id="PRU00042"/>
    </source>
</evidence>
<evidence type="ECO:0000256" key="2">
    <source>
        <dbReference type="ARBA" id="ARBA00022737"/>
    </source>
</evidence>
<name>G4WH34_9VIRU</name>
<dbReference type="SUPFAM" id="SSF57667">
    <property type="entry name" value="beta-beta-alpha zinc fingers"/>
    <property type="match status" value="1"/>
</dbReference>
<dbReference type="KEGG" id="vg:65100182"/>
<feature type="domain" description="C2H2-type" evidence="7">
    <location>
        <begin position="657"/>
        <end position="684"/>
    </location>
</feature>
<protein>
    <recommendedName>
        <fullName evidence="7">C2H2-type domain-containing protein</fullName>
    </recommendedName>
</protein>
<evidence type="ECO:0000256" key="3">
    <source>
        <dbReference type="ARBA" id="ARBA00022771"/>
    </source>
</evidence>
<feature type="region of interest" description="Disordered" evidence="6">
    <location>
        <begin position="47"/>
        <end position="69"/>
    </location>
</feature>
<sequence>MYSHSSSSAQRAAVWARQQQTVAIMAHQSNPIDVTLGTPRHSMVAQSQNAVSSGDSYAPQWAERRAPSGPGYDLFNRFEMIADRELERAGLAAPRTTHRSEDANSSASSTTSARHSLFSVQPQSTAGDAMSAGAESDDNDDHDYESDDSYADDARSAGDDTLCDMRAHTQYQHELHEENLLDEADDYIHSAALNRATPPLWLADTHPITESAIEVRYDVYYDQYHSVTTPIYPGPGATLHEDLVLDVGPLFATDRTSQAPIASRTGSLEYQLELQVAAMAAGDTDLVVNMIKLERSSSPATPQDKQSDHSEDQIVGVSSRRHPLPDLACPICFEPQRSRRSLAAHRSSSHPKQVCSQAHCSYSTDVPADFAFHMDEEHPIMGCDSTGCDYTTRSSQLHWTHMVGHLSCTVCGLLSTNLAAAADHTREHARKWACSLCNEPFEDAIGLNEHNQDVHLTRCSQCDIIVRDKNELLDHCHEAHPYLRCREVGCAFRTFDPPELAAHHEWHDQYPLSFFVVKLQCPDLGCNHVASSHEMAALHYNTHLQKPNYACDSCDAWCHSHTALTRHSRMHKQVEENLREQPLLQQAPTTVAGDACKCPHCAFTSRSKAEWQNHININHRSSQHLALPCSLCDKVFTGTNAVRKRHCHIRDWHEKPHRCSKCKARFGQSRDLERHKATHEADRPRHQCQVCHETFARLDHLQRHVRRRHT</sequence>
<evidence type="ECO:0000259" key="7">
    <source>
        <dbReference type="PROSITE" id="PS50157"/>
    </source>
</evidence>
<feature type="region of interest" description="Disordered" evidence="6">
    <location>
        <begin position="297"/>
        <end position="321"/>
    </location>
</feature>
<organism evidence="8 9">
    <name type="scientific">Fusarium graminearum dsRNA mycovirus 2</name>
    <dbReference type="NCBI Taxonomy" id="254946"/>
    <lineage>
        <taxon>Viruses</taxon>
        <taxon>Riboviria</taxon>
        <taxon>Orthornavirae</taxon>
        <taxon>Duplornaviricota</taxon>
        <taxon>Chrymotiviricetes</taxon>
        <taxon>Ghabrivirales</taxon>
        <taxon>Alphatotivirineae</taxon>
        <taxon>Chrysoviridae</taxon>
        <taxon>Betachrysovirus</taxon>
        <taxon>Betachrysovirus fugramineari</taxon>
    </lineage>
</organism>
<feature type="compositionally biased region" description="Acidic residues" evidence="6">
    <location>
        <begin position="135"/>
        <end position="151"/>
    </location>
</feature>
<evidence type="ECO:0000313" key="9">
    <source>
        <dbReference type="Proteomes" id="UP000297101"/>
    </source>
</evidence>
<dbReference type="Pfam" id="PF00096">
    <property type="entry name" value="zf-C2H2"/>
    <property type="match status" value="1"/>
</dbReference>
<keyword evidence="2" id="KW-0677">Repeat</keyword>
<dbReference type="GO" id="GO:0001228">
    <property type="term" value="F:DNA-binding transcription activator activity, RNA polymerase II-specific"/>
    <property type="evidence" value="ECO:0007669"/>
    <property type="project" value="TreeGrafter"/>
</dbReference>
<dbReference type="EMBL" id="HQ343299">
    <property type="protein sequence ID" value="ADW08806.1"/>
    <property type="molecule type" value="Genomic_RNA"/>
</dbReference>
<evidence type="ECO:0000256" key="4">
    <source>
        <dbReference type="ARBA" id="ARBA00022833"/>
    </source>
</evidence>
<dbReference type="InterPro" id="IPR036236">
    <property type="entry name" value="Znf_C2H2_sf"/>
</dbReference>
<evidence type="ECO:0000313" key="8">
    <source>
        <dbReference type="EMBL" id="ADW08806.1"/>
    </source>
</evidence>
<dbReference type="InterPro" id="IPR013087">
    <property type="entry name" value="Znf_C2H2_type"/>
</dbReference>
<dbReference type="PANTHER" id="PTHR24376:SF216">
    <property type="entry name" value="ZINC FINGER PROTEIN 420-LIKE"/>
    <property type="match status" value="1"/>
</dbReference>
<dbReference type="RefSeq" id="YP_010085116.1">
    <property type="nucleotide sequence ID" value="NC_055222.1"/>
</dbReference>
<accession>G4WH34</accession>
<proteinExistence type="predicted"/>
<evidence type="ECO:0000256" key="1">
    <source>
        <dbReference type="ARBA" id="ARBA00022723"/>
    </source>
</evidence>
<dbReference type="GO" id="GO:0008270">
    <property type="term" value="F:zinc ion binding"/>
    <property type="evidence" value="ECO:0007669"/>
    <property type="project" value="UniProtKB-KW"/>
</dbReference>
<dbReference type="GeneID" id="65100182"/>
<dbReference type="SMART" id="SM00355">
    <property type="entry name" value="ZnF_C2H2"/>
    <property type="match status" value="13"/>
</dbReference>
<dbReference type="PANTHER" id="PTHR24376">
    <property type="entry name" value="ZINC FINGER PROTEIN"/>
    <property type="match status" value="1"/>
</dbReference>
<feature type="domain" description="C2H2-type" evidence="7">
    <location>
        <begin position="432"/>
        <end position="455"/>
    </location>
</feature>
<evidence type="ECO:0000256" key="6">
    <source>
        <dbReference type="SAM" id="MobiDB-lite"/>
    </source>
</evidence>
<dbReference type="Gene3D" id="3.30.160.60">
    <property type="entry name" value="Classic Zinc Finger"/>
    <property type="match status" value="1"/>
</dbReference>
<keyword evidence="1" id="KW-0479">Metal-binding</keyword>
<reference evidence="8 9" key="1">
    <citation type="submission" date="2010-10" db="EMBL/GenBank/DDBJ databases">
        <title>Molecular characterization of double-stranded RNA mycovirus from Fusarium graminearum strain 98-8-60.</title>
        <authorList>
            <person name="Yu J."/>
            <person name="Lee K.-M."/>
            <person name="Son M."/>
            <person name="Kim K.-H."/>
        </authorList>
    </citation>
    <scope>NUCLEOTIDE SEQUENCE [LARGE SCALE GENOMIC DNA]</scope>
    <source>
        <strain evidence="8">98-8-60</strain>
    </source>
</reference>
<dbReference type="Proteomes" id="UP000297101">
    <property type="component" value="Genome"/>
</dbReference>